<dbReference type="OrthoDB" id="4502478at2759"/>
<proteinExistence type="predicted"/>
<evidence type="ECO:0000313" key="2">
    <source>
        <dbReference type="EMBL" id="CZT14253.1"/>
    </source>
</evidence>
<sequence>MAPLVSPLAQSESKLKLFQRLGLDPKDRVHKRVYALMKLEAAGARKRLLESQEHSTAQIHEAAWRREVLRIYDEACVETKAVYRFGHDTENSMEPDNWIIRWLLWQYRDHRNKGRATSTSAASSHSSSYGDDNHDSDITTNGARVENQEEGTHPKSTTSAAPNHSSQYWDPVRERWQR</sequence>
<dbReference type="AlphaFoldDB" id="A0A2D3V200"/>
<keyword evidence="3" id="KW-1185">Reference proteome</keyword>
<evidence type="ECO:0000313" key="3">
    <source>
        <dbReference type="Proteomes" id="UP000225277"/>
    </source>
</evidence>
<protein>
    <submittedName>
        <fullName evidence="2">Uncharacterized protein</fullName>
    </submittedName>
</protein>
<dbReference type="EMBL" id="FJUY01000001">
    <property type="protein sequence ID" value="CZT14253.1"/>
    <property type="molecule type" value="Genomic_DNA"/>
</dbReference>
<dbReference type="RefSeq" id="XP_023621151.1">
    <property type="nucleotide sequence ID" value="XM_023765383.1"/>
</dbReference>
<feature type="compositionally biased region" description="Polar residues" evidence="1">
    <location>
        <begin position="154"/>
        <end position="168"/>
    </location>
</feature>
<accession>A0A2D3V200</accession>
<feature type="region of interest" description="Disordered" evidence="1">
    <location>
        <begin position="114"/>
        <end position="178"/>
    </location>
</feature>
<evidence type="ECO:0000256" key="1">
    <source>
        <dbReference type="SAM" id="MobiDB-lite"/>
    </source>
</evidence>
<dbReference type="Proteomes" id="UP000225277">
    <property type="component" value="Unassembled WGS sequence"/>
</dbReference>
<organism evidence="2 3">
    <name type="scientific">Ramularia collo-cygni</name>
    <dbReference type="NCBI Taxonomy" id="112498"/>
    <lineage>
        <taxon>Eukaryota</taxon>
        <taxon>Fungi</taxon>
        <taxon>Dikarya</taxon>
        <taxon>Ascomycota</taxon>
        <taxon>Pezizomycotina</taxon>
        <taxon>Dothideomycetes</taxon>
        <taxon>Dothideomycetidae</taxon>
        <taxon>Mycosphaerellales</taxon>
        <taxon>Mycosphaerellaceae</taxon>
        <taxon>Ramularia</taxon>
    </lineage>
</organism>
<dbReference type="GeneID" id="35595628"/>
<gene>
    <name evidence="2" type="ORF">RCC_00228</name>
</gene>
<reference evidence="2 3" key="1">
    <citation type="submission" date="2016-03" db="EMBL/GenBank/DDBJ databases">
        <authorList>
            <person name="Ploux O."/>
        </authorList>
    </citation>
    <scope>NUCLEOTIDE SEQUENCE [LARGE SCALE GENOMIC DNA]</scope>
    <source>
        <strain evidence="2 3">URUG2</strain>
    </source>
</reference>
<feature type="compositionally biased region" description="Low complexity" evidence="1">
    <location>
        <begin position="116"/>
        <end position="128"/>
    </location>
</feature>
<name>A0A2D3V200_9PEZI</name>